<organism evidence="1">
    <name type="scientific">uncultured Rhodobacter sp</name>
    <dbReference type="NCBI Taxonomy" id="204728"/>
    <lineage>
        <taxon>Bacteria</taxon>
        <taxon>Pseudomonadati</taxon>
        <taxon>Pseudomonadota</taxon>
        <taxon>Alphaproteobacteria</taxon>
        <taxon>Rhodobacterales</taxon>
        <taxon>Rhodobacter group</taxon>
        <taxon>Rhodobacter</taxon>
        <taxon>environmental samples</taxon>
    </lineage>
</organism>
<dbReference type="EMBL" id="KF123468">
    <property type="protein sequence ID" value="AIA90771.1"/>
    <property type="molecule type" value="Genomic_DNA"/>
</dbReference>
<evidence type="ECO:0000313" key="1">
    <source>
        <dbReference type="EMBL" id="AIA90771.1"/>
    </source>
</evidence>
<dbReference type="InterPro" id="IPR011049">
    <property type="entry name" value="Serralysin-like_metalloprot_C"/>
</dbReference>
<dbReference type="SUPFAM" id="SSF51120">
    <property type="entry name" value="beta-Roll"/>
    <property type="match status" value="1"/>
</dbReference>
<dbReference type="InterPro" id="IPR001343">
    <property type="entry name" value="Hemolysn_Ca-bd"/>
</dbReference>
<dbReference type="Gene3D" id="2.150.10.10">
    <property type="entry name" value="Serralysin-like metalloprotease, C-terminal"/>
    <property type="match status" value="1"/>
</dbReference>
<dbReference type="Pfam" id="PF00353">
    <property type="entry name" value="HemolysinCabind"/>
    <property type="match status" value="2"/>
</dbReference>
<proteinExistence type="predicted"/>
<accession>A0A060CDF3</accession>
<protein>
    <submittedName>
        <fullName evidence="1">CAZy families GH16 protein</fullName>
    </submittedName>
</protein>
<sequence>MDGDLDGGDTLSGWGVINGTAGADSLTGSVTNDQFYGNGGQDTLVGKDGNDVYYISGTGTDGTQVVEAAYGGSDTVYSQVSDLNLSTSSTTADGTSGNSQIEYIVLQAQTSIQNQSATGNNYSQTLVGNALNNQLTGKGGNDMLVAGDGNDYLDGGSGNLSNAGDGSGYAP</sequence>
<feature type="non-terminal residue" evidence="1">
    <location>
        <position position="171"/>
    </location>
</feature>
<dbReference type="AlphaFoldDB" id="A0A060CDF3"/>
<name>A0A060CDF3_9RHOB</name>
<dbReference type="GO" id="GO:0005509">
    <property type="term" value="F:calcium ion binding"/>
    <property type="evidence" value="ECO:0007669"/>
    <property type="project" value="InterPro"/>
</dbReference>
<reference evidence="1" key="1">
    <citation type="journal article" date="2013" name="Environ. Microbiol.">
        <title>Seasonally variable intestinal metagenomes of the red palm weevil (Rhynchophorus ferrugineus).</title>
        <authorList>
            <person name="Jia S."/>
            <person name="Zhang X."/>
            <person name="Zhang G."/>
            <person name="Yin A."/>
            <person name="Zhang S."/>
            <person name="Li F."/>
            <person name="Wang L."/>
            <person name="Zhao D."/>
            <person name="Yun Q."/>
            <person name="Tala"/>
            <person name="Wang J."/>
            <person name="Sun G."/>
            <person name="Baabdullah M."/>
            <person name="Yu X."/>
            <person name="Hu S."/>
            <person name="Al-Mssallem I.S."/>
            <person name="Yu J."/>
        </authorList>
    </citation>
    <scope>NUCLEOTIDE SEQUENCE</scope>
</reference>